<dbReference type="EMBL" id="LJCS01000262">
    <property type="protein sequence ID" value="KOY60022.1"/>
    <property type="molecule type" value="Genomic_DNA"/>
</dbReference>
<proteinExistence type="inferred from homology"/>
<dbReference type="InterPro" id="IPR043128">
    <property type="entry name" value="Rev_trsase/Diguanyl_cyclase"/>
</dbReference>
<dbReference type="Pfam" id="PF00078">
    <property type="entry name" value="RVT_1"/>
    <property type="match status" value="1"/>
</dbReference>
<evidence type="ECO:0000256" key="1">
    <source>
        <dbReference type="ARBA" id="ARBA00034120"/>
    </source>
</evidence>
<sequence length="101" mass="11631">VLKLIRRYLKSDMATGAEREKRGEGLPQGGPLSPLLSNMVLDKELERRGHSFCRYADDCNIYVSSRKACEHILKDISEFLENKLKLKVNEKKSAVARPWER</sequence>
<dbReference type="Gene3D" id="3.30.70.270">
    <property type="match status" value="1"/>
</dbReference>
<feature type="non-terminal residue" evidence="3">
    <location>
        <position position="101"/>
    </location>
</feature>
<organism evidence="3 4">
    <name type="scientific">Photorhabdus heterorhabditis</name>
    <dbReference type="NCBI Taxonomy" id="880156"/>
    <lineage>
        <taxon>Bacteria</taxon>
        <taxon>Pseudomonadati</taxon>
        <taxon>Pseudomonadota</taxon>
        <taxon>Gammaproteobacteria</taxon>
        <taxon>Enterobacterales</taxon>
        <taxon>Morganellaceae</taxon>
        <taxon>Photorhabdus</taxon>
    </lineage>
</organism>
<dbReference type="InterPro" id="IPR043502">
    <property type="entry name" value="DNA/RNA_pol_sf"/>
</dbReference>
<feature type="domain" description="Reverse transcriptase" evidence="2">
    <location>
        <begin position="1"/>
        <end position="101"/>
    </location>
</feature>
<reference evidence="3 4" key="1">
    <citation type="submission" date="2015-09" db="EMBL/GenBank/DDBJ databases">
        <title>Draft genome sequence and assembly of Photorhabdus sp. VMG, a bacterial symbiont associated with Heterorhabditis zealandica.</title>
        <authorList>
            <person name="Naidoo S."/>
            <person name="Featherston J."/>
            <person name="Mothupi B."/>
            <person name="Gray V.M."/>
        </authorList>
    </citation>
    <scope>NUCLEOTIDE SEQUENCE [LARGE SCALE GENOMIC DNA]</scope>
    <source>
        <strain evidence="3 4">VMG</strain>
    </source>
</reference>
<protein>
    <recommendedName>
        <fullName evidence="2">Reverse transcriptase domain-containing protein</fullName>
    </recommendedName>
</protein>
<evidence type="ECO:0000313" key="3">
    <source>
        <dbReference type="EMBL" id="KOY60022.1"/>
    </source>
</evidence>
<dbReference type="InterPro" id="IPR000477">
    <property type="entry name" value="RT_dom"/>
</dbReference>
<comment type="caution">
    <text evidence="3">The sequence shown here is derived from an EMBL/GenBank/DDBJ whole genome shotgun (WGS) entry which is preliminary data.</text>
</comment>
<gene>
    <name evidence="3" type="ORF">AM629_21715</name>
</gene>
<comment type="similarity">
    <text evidence="1">Belongs to the bacterial reverse transcriptase family.</text>
</comment>
<dbReference type="PANTHER" id="PTHR34047:SF8">
    <property type="entry name" value="PROTEIN YKFC"/>
    <property type="match status" value="1"/>
</dbReference>
<dbReference type="InterPro" id="IPR051083">
    <property type="entry name" value="GrpII_Intron_Splice-Mob/Def"/>
</dbReference>
<dbReference type="PANTHER" id="PTHR34047">
    <property type="entry name" value="NUCLEAR INTRON MATURASE 1, MITOCHONDRIAL-RELATED"/>
    <property type="match status" value="1"/>
</dbReference>
<evidence type="ECO:0000313" key="4">
    <source>
        <dbReference type="Proteomes" id="UP000037727"/>
    </source>
</evidence>
<dbReference type="SUPFAM" id="SSF56672">
    <property type="entry name" value="DNA/RNA polymerases"/>
    <property type="match status" value="1"/>
</dbReference>
<dbReference type="PROSITE" id="PS50878">
    <property type="entry name" value="RT_POL"/>
    <property type="match status" value="1"/>
</dbReference>
<keyword evidence="4" id="KW-1185">Reference proteome</keyword>
<dbReference type="Proteomes" id="UP000037727">
    <property type="component" value="Unassembled WGS sequence"/>
</dbReference>
<feature type="non-terminal residue" evidence="3">
    <location>
        <position position="1"/>
    </location>
</feature>
<name>A0ABR5K6A0_9GAMM</name>
<dbReference type="RefSeq" id="WP_268794995.1">
    <property type="nucleotide sequence ID" value="NZ_CAWMRL010000262.1"/>
</dbReference>
<evidence type="ECO:0000259" key="2">
    <source>
        <dbReference type="PROSITE" id="PS50878"/>
    </source>
</evidence>
<accession>A0ABR5K6A0</accession>